<dbReference type="SUPFAM" id="SSF56935">
    <property type="entry name" value="Porins"/>
    <property type="match status" value="1"/>
</dbReference>
<reference evidence="13 14" key="1">
    <citation type="submission" date="2018-08" db="EMBL/GenBank/DDBJ databases">
        <title>Lysobacter soli KCTC 22011, whole genome shotgun sequence.</title>
        <authorList>
            <person name="Zhang X."/>
            <person name="Feng G."/>
            <person name="Zhu H."/>
        </authorList>
    </citation>
    <scope>NUCLEOTIDE SEQUENCE [LARGE SCALE GENOMIC DNA]</scope>
    <source>
        <strain evidence="13 14">KCTC 22011</strain>
    </source>
</reference>
<dbReference type="InterPro" id="IPR036942">
    <property type="entry name" value="Beta-barrel_TonB_sf"/>
</dbReference>
<organism evidence="13 14">
    <name type="scientific">Lysobacter soli</name>
    <dbReference type="NCBI Taxonomy" id="453783"/>
    <lineage>
        <taxon>Bacteria</taxon>
        <taxon>Pseudomonadati</taxon>
        <taxon>Pseudomonadota</taxon>
        <taxon>Gammaproteobacteria</taxon>
        <taxon>Lysobacterales</taxon>
        <taxon>Lysobacteraceae</taxon>
        <taxon>Lysobacter</taxon>
    </lineage>
</organism>
<feature type="chain" id="PRO_5017755933" evidence="10">
    <location>
        <begin position="22"/>
        <end position="956"/>
    </location>
</feature>
<proteinExistence type="inferred from homology"/>
<dbReference type="Gene3D" id="2.170.130.10">
    <property type="entry name" value="TonB-dependent receptor, plug domain"/>
    <property type="match status" value="1"/>
</dbReference>
<evidence type="ECO:0000256" key="8">
    <source>
        <dbReference type="PROSITE-ProRule" id="PRU01360"/>
    </source>
</evidence>
<accession>A0A3D8VBU3</accession>
<sequence>MRVGLLPAGIAVALAPAFAFAQDSGKDATTLDKIEVTGSRIRSSDIETQQPVISLSRADIQRQGFTSVADIVQNISAAGSPAISRADALSSGEETGGQYVDLRNLGPERTLVLIDGKRMGITSGGYSDLASIPTSIVERVEVLTDGASAIYGSDAIAGVINIITRKNFEGAEASAYLGQYGQGDGTKQVYNFLLGSAGDRSAVALGVEYSKEEPVLAKDRAFSASGMGPSHPVPDVYQGRYRANGWSATTQKGRLIDGDAVSWTVNPDGDPRNFADFHVTDPLNDYANTNQQMFVQTGLERTSLFANGRFDLTDSVHFKADALYTHRETLQQIAGYPFQSAAYGTPLAADSYFNPIGEEADFLRRTWEVPRQTLSELTTFRFTGGFEGSFDIADKPWDWDVGYLYNQNKGVKTGTGNLFLPRVADAVGPSFLGSDGVVHCGTPGAVIDGCIPWNPLAAYGMSAPGSLSSDAALRDYLFPTSHGTSDTDTTVYSANLSGVLATLPAGDLSLATGFEHRRERALYSPDAMDQSGLTTDLAGASTSGSYSLDEVYLEFLVPVLSDLPGAKELTFDVAGRYSDYSTFGDTVNGKFGLKWKPTDDLLVRGTYATGFRAPTVSDLYGGTSDTFDNLTDPCDSSFGSAKSNADVAARCAADGIPSTFRQEASGGVPATGPGTQTNYTYLSGSNPNLMPETSQSYTFGVVWSPSFVEGLNMSLDWWKIRIDDVIAAETVTSILNQCYVLGIDASCDRFERAGGTSKNVLKRYQVIDATRTLINGGYQETAGYDFAVSYRLPETSFGQFKIDWKSTYVDYLEYKRDNEAVTPVEQLNGWADDDGANFRLRSNLGLAWTYGDWSANWNMRYYSGVKEACAYDESCDEPDFVSPYTRALEVRNVGSNTFHDMQVAYRMPWNATVAVGANNVFDHEGPIMYSKPDSSFVYNGGFDIGRFWYLKYQQSF</sequence>
<dbReference type="InterPro" id="IPR039426">
    <property type="entry name" value="TonB-dep_rcpt-like"/>
</dbReference>
<evidence type="ECO:0000256" key="2">
    <source>
        <dbReference type="ARBA" id="ARBA00022448"/>
    </source>
</evidence>
<dbReference type="InterPro" id="IPR037066">
    <property type="entry name" value="Plug_dom_sf"/>
</dbReference>
<evidence type="ECO:0000313" key="13">
    <source>
        <dbReference type="EMBL" id="RDY66920.1"/>
    </source>
</evidence>
<keyword evidence="13" id="KW-0675">Receptor</keyword>
<protein>
    <submittedName>
        <fullName evidence="13">TonB-dependent receptor</fullName>
    </submittedName>
</protein>
<feature type="domain" description="TonB-dependent receptor plug" evidence="12">
    <location>
        <begin position="46"/>
        <end position="159"/>
    </location>
</feature>
<keyword evidence="6 8" id="KW-0472">Membrane</keyword>
<dbReference type="PANTHER" id="PTHR47234:SF2">
    <property type="entry name" value="TONB-DEPENDENT RECEPTOR"/>
    <property type="match status" value="1"/>
</dbReference>
<evidence type="ECO:0000259" key="12">
    <source>
        <dbReference type="Pfam" id="PF07715"/>
    </source>
</evidence>
<evidence type="ECO:0000256" key="1">
    <source>
        <dbReference type="ARBA" id="ARBA00004571"/>
    </source>
</evidence>
<comment type="subcellular location">
    <subcellularLocation>
        <location evidence="1 8">Cell outer membrane</location>
        <topology evidence="1 8">Multi-pass membrane protein</topology>
    </subcellularLocation>
</comment>
<keyword evidence="2 8" id="KW-0813">Transport</keyword>
<dbReference type="AlphaFoldDB" id="A0A3D8VBU3"/>
<feature type="signal peptide" evidence="10">
    <location>
        <begin position="1"/>
        <end position="21"/>
    </location>
</feature>
<keyword evidence="3 8" id="KW-1134">Transmembrane beta strand</keyword>
<comment type="caution">
    <text evidence="13">The sequence shown here is derived from an EMBL/GenBank/DDBJ whole genome shotgun (WGS) entry which is preliminary data.</text>
</comment>
<dbReference type="InterPro" id="IPR000531">
    <property type="entry name" value="Beta-barrel_TonB"/>
</dbReference>
<evidence type="ECO:0000256" key="4">
    <source>
        <dbReference type="ARBA" id="ARBA00022692"/>
    </source>
</evidence>
<evidence type="ECO:0000256" key="5">
    <source>
        <dbReference type="ARBA" id="ARBA00023077"/>
    </source>
</evidence>
<evidence type="ECO:0000256" key="7">
    <source>
        <dbReference type="ARBA" id="ARBA00023237"/>
    </source>
</evidence>
<evidence type="ECO:0000256" key="10">
    <source>
        <dbReference type="SAM" id="SignalP"/>
    </source>
</evidence>
<dbReference type="Gene3D" id="2.40.170.20">
    <property type="entry name" value="TonB-dependent receptor, beta-barrel domain"/>
    <property type="match status" value="1"/>
</dbReference>
<dbReference type="Proteomes" id="UP000256829">
    <property type="component" value="Unassembled WGS sequence"/>
</dbReference>
<dbReference type="EMBL" id="QTJR01000007">
    <property type="protein sequence ID" value="RDY66920.1"/>
    <property type="molecule type" value="Genomic_DNA"/>
</dbReference>
<dbReference type="InterPro" id="IPR012910">
    <property type="entry name" value="Plug_dom"/>
</dbReference>
<keyword evidence="10" id="KW-0732">Signal</keyword>
<evidence type="ECO:0000256" key="6">
    <source>
        <dbReference type="ARBA" id="ARBA00023136"/>
    </source>
</evidence>
<evidence type="ECO:0000256" key="3">
    <source>
        <dbReference type="ARBA" id="ARBA00022452"/>
    </source>
</evidence>
<evidence type="ECO:0000256" key="9">
    <source>
        <dbReference type="RuleBase" id="RU003357"/>
    </source>
</evidence>
<dbReference type="PROSITE" id="PS52016">
    <property type="entry name" value="TONB_DEPENDENT_REC_3"/>
    <property type="match status" value="1"/>
</dbReference>
<dbReference type="PANTHER" id="PTHR47234">
    <property type="match status" value="1"/>
</dbReference>
<gene>
    <name evidence="13" type="ORF">DX912_12100</name>
</gene>
<dbReference type="Pfam" id="PF07715">
    <property type="entry name" value="Plug"/>
    <property type="match status" value="1"/>
</dbReference>
<keyword evidence="14" id="KW-1185">Reference proteome</keyword>
<evidence type="ECO:0000259" key="11">
    <source>
        <dbReference type="Pfam" id="PF00593"/>
    </source>
</evidence>
<dbReference type="GO" id="GO:0009279">
    <property type="term" value="C:cell outer membrane"/>
    <property type="evidence" value="ECO:0007669"/>
    <property type="project" value="UniProtKB-SubCell"/>
</dbReference>
<evidence type="ECO:0000313" key="14">
    <source>
        <dbReference type="Proteomes" id="UP000256829"/>
    </source>
</evidence>
<name>A0A3D8VBU3_9GAMM</name>
<keyword evidence="5 9" id="KW-0798">TonB box</keyword>
<dbReference type="Pfam" id="PF00593">
    <property type="entry name" value="TonB_dep_Rec_b-barrel"/>
    <property type="match status" value="1"/>
</dbReference>
<feature type="domain" description="TonB-dependent receptor-like beta-barrel" evidence="11">
    <location>
        <begin position="482"/>
        <end position="920"/>
    </location>
</feature>
<comment type="similarity">
    <text evidence="8 9">Belongs to the TonB-dependent receptor family.</text>
</comment>
<keyword evidence="7 8" id="KW-0998">Cell outer membrane</keyword>
<keyword evidence="4 8" id="KW-0812">Transmembrane</keyword>